<dbReference type="GO" id="GO:0000156">
    <property type="term" value="F:phosphorelay response regulator activity"/>
    <property type="evidence" value="ECO:0007669"/>
    <property type="project" value="TreeGrafter"/>
</dbReference>
<keyword evidence="7" id="KW-1185">Reference proteome</keyword>
<keyword evidence="4" id="KW-0238">DNA-binding</keyword>
<dbReference type="SMART" id="SM00448">
    <property type="entry name" value="REC"/>
    <property type="match status" value="1"/>
</dbReference>
<keyword evidence="1" id="KW-0597">Phosphoprotein</keyword>
<dbReference type="KEGG" id="cpin:CPIN18020_0454"/>
<sequence length="223" mass="25773">MRILLLEDDIELSESVSEYLCSLGYEVDSVADGALACDKIANGFYHLFILDIKVPNINGFEVMKYIKNLDIQTPIMIMTSLVDINDMAICYELGCNEYLKKPFELAELKLRVAELLRKYYNVDDRNIVYLNEDFSFNIHKRTLSDKNNNAIDLSAKELQLVEYLISHLNVYVSIADLIENVWENKNIEEADIRMHILKIRNKTSSSFISSKRRIGYKIDAKKA</sequence>
<dbReference type="GO" id="GO:0000976">
    <property type="term" value="F:transcription cis-regulatory region binding"/>
    <property type="evidence" value="ECO:0007669"/>
    <property type="project" value="TreeGrafter"/>
</dbReference>
<dbReference type="SUPFAM" id="SSF46894">
    <property type="entry name" value="C-terminal effector domain of the bipartite response regulators"/>
    <property type="match status" value="1"/>
</dbReference>
<dbReference type="PROSITE" id="PS50110">
    <property type="entry name" value="RESPONSE_REGULATORY"/>
    <property type="match status" value="1"/>
</dbReference>
<dbReference type="GeneID" id="56566092"/>
<dbReference type="PANTHER" id="PTHR48111">
    <property type="entry name" value="REGULATOR OF RPOS"/>
    <property type="match status" value="1"/>
</dbReference>
<evidence type="ECO:0000313" key="7">
    <source>
        <dbReference type="Proteomes" id="UP000190868"/>
    </source>
</evidence>
<dbReference type="InterPro" id="IPR001789">
    <property type="entry name" value="Sig_transdc_resp-reg_receiver"/>
</dbReference>
<dbReference type="SMART" id="SM00862">
    <property type="entry name" value="Trans_reg_C"/>
    <property type="match status" value="1"/>
</dbReference>
<evidence type="ECO:0000256" key="3">
    <source>
        <dbReference type="ARBA" id="ARBA00023015"/>
    </source>
</evidence>
<organism evidence="6 7">
    <name type="scientific">Campylobacter pinnipediorum subsp. caledonicus</name>
    <dbReference type="NCBI Taxonomy" id="1874362"/>
    <lineage>
        <taxon>Bacteria</taxon>
        <taxon>Pseudomonadati</taxon>
        <taxon>Campylobacterota</taxon>
        <taxon>Epsilonproteobacteria</taxon>
        <taxon>Campylobacterales</taxon>
        <taxon>Campylobacteraceae</taxon>
        <taxon>Campylobacter</taxon>
    </lineage>
</organism>
<keyword evidence="5" id="KW-0804">Transcription</keyword>
<dbReference type="GO" id="GO:0006355">
    <property type="term" value="P:regulation of DNA-templated transcription"/>
    <property type="evidence" value="ECO:0007669"/>
    <property type="project" value="InterPro"/>
</dbReference>
<evidence type="ECO:0000256" key="2">
    <source>
        <dbReference type="ARBA" id="ARBA00023012"/>
    </source>
</evidence>
<proteinExistence type="predicted"/>
<evidence type="ECO:0000256" key="5">
    <source>
        <dbReference type="ARBA" id="ARBA00023163"/>
    </source>
</evidence>
<dbReference type="CDD" id="cd00383">
    <property type="entry name" value="trans_reg_C"/>
    <property type="match status" value="1"/>
</dbReference>
<dbReference type="RefSeq" id="WP_069637747.1">
    <property type="nucleotide sequence ID" value="NZ_CP017018.1"/>
</dbReference>
<evidence type="ECO:0000313" key="6">
    <source>
        <dbReference type="EMBL" id="AQW87297.1"/>
    </source>
</evidence>
<dbReference type="Gene3D" id="1.10.10.10">
    <property type="entry name" value="Winged helix-like DNA-binding domain superfamily/Winged helix DNA-binding domain"/>
    <property type="match status" value="1"/>
</dbReference>
<dbReference type="Proteomes" id="UP000190868">
    <property type="component" value="Chromosome"/>
</dbReference>
<dbReference type="InterPro" id="IPR039420">
    <property type="entry name" value="WalR-like"/>
</dbReference>
<evidence type="ECO:0000256" key="1">
    <source>
        <dbReference type="ARBA" id="ARBA00022553"/>
    </source>
</evidence>
<dbReference type="GO" id="GO:0032993">
    <property type="term" value="C:protein-DNA complex"/>
    <property type="evidence" value="ECO:0007669"/>
    <property type="project" value="TreeGrafter"/>
</dbReference>
<dbReference type="Gene3D" id="3.40.50.2300">
    <property type="match status" value="1"/>
</dbReference>
<reference evidence="7" key="1">
    <citation type="submission" date="2016-09" db="EMBL/GenBank/DDBJ databases">
        <title>Comparative genomics of the Campylobacter concisus group.</title>
        <authorList>
            <person name="Miller W.G."/>
            <person name="Yee E."/>
            <person name="Chapman M.H."/>
            <person name="Huynh S."/>
            <person name="Bono J.L."/>
            <person name="On S.L.W."/>
            <person name="StLeger J."/>
            <person name="Foster G."/>
            <person name="Parker C.T."/>
        </authorList>
    </citation>
    <scope>NUCLEOTIDE SEQUENCE [LARGE SCALE GENOMIC DNA]</scope>
    <source>
        <strain evidence="7">RM18021</strain>
    </source>
</reference>
<gene>
    <name evidence="6" type="ORF">CPIN18021_0458</name>
</gene>
<protein>
    <submittedName>
        <fullName evidence="6">Two-component system response regulator</fullName>
    </submittedName>
</protein>
<dbReference type="SUPFAM" id="SSF52172">
    <property type="entry name" value="CheY-like"/>
    <property type="match status" value="1"/>
</dbReference>
<dbReference type="EMBL" id="CP017258">
    <property type="protein sequence ID" value="AQW87297.1"/>
    <property type="molecule type" value="Genomic_DNA"/>
</dbReference>
<keyword evidence="3" id="KW-0805">Transcription regulation</keyword>
<dbReference type="Pfam" id="PF00072">
    <property type="entry name" value="Response_reg"/>
    <property type="match status" value="1"/>
</dbReference>
<keyword evidence="2" id="KW-0902">Two-component regulatory system</keyword>
<dbReference type="Pfam" id="PF00486">
    <property type="entry name" value="Trans_reg_C"/>
    <property type="match status" value="1"/>
</dbReference>
<accession>A0A1S6U765</accession>
<dbReference type="AlphaFoldDB" id="A0A1S6U765"/>
<dbReference type="InterPro" id="IPR016032">
    <property type="entry name" value="Sig_transdc_resp-reg_C-effctor"/>
</dbReference>
<name>A0A1S6U765_9BACT</name>
<dbReference type="PROSITE" id="PS51755">
    <property type="entry name" value="OMPR_PHOB"/>
    <property type="match status" value="1"/>
</dbReference>
<dbReference type="GO" id="GO:0005829">
    <property type="term" value="C:cytosol"/>
    <property type="evidence" value="ECO:0007669"/>
    <property type="project" value="TreeGrafter"/>
</dbReference>
<dbReference type="InterPro" id="IPR036388">
    <property type="entry name" value="WH-like_DNA-bd_sf"/>
</dbReference>
<dbReference type="PANTHER" id="PTHR48111:SF21">
    <property type="entry name" value="DNA-BINDING DUAL MASTER TRANSCRIPTIONAL REGULATOR RPAA"/>
    <property type="match status" value="1"/>
</dbReference>
<dbReference type="InterPro" id="IPR001867">
    <property type="entry name" value="OmpR/PhoB-type_DNA-bd"/>
</dbReference>
<dbReference type="InterPro" id="IPR011006">
    <property type="entry name" value="CheY-like_superfamily"/>
</dbReference>
<evidence type="ECO:0000256" key="4">
    <source>
        <dbReference type="ARBA" id="ARBA00023125"/>
    </source>
</evidence>